<evidence type="ECO:0000313" key="3">
    <source>
        <dbReference type="EMBL" id="AQY52261.1"/>
    </source>
</evidence>
<dbReference type="InterPro" id="IPR037272">
    <property type="entry name" value="SNS_sf"/>
</dbReference>
<organism evidence="3 4">
    <name type="scientific">Listeria weihenstephanensis</name>
    <dbReference type="NCBI Taxonomy" id="1006155"/>
    <lineage>
        <taxon>Bacteria</taxon>
        <taxon>Bacillati</taxon>
        <taxon>Bacillota</taxon>
        <taxon>Bacilli</taxon>
        <taxon>Bacillales</taxon>
        <taxon>Listeriaceae</taxon>
        <taxon>Listeria</taxon>
    </lineage>
</organism>
<sequence length="398" mass="44980">MAQQKLYLKKFYKNKGNLIPIVIFVAAILFVIVMNTRVGAESNFLAMAQDEIKTNKAMRDLNEQTMKELAETEEEKADFKANQDASNIRIQEQERMVSLYKNEDWSEAYKWKIRFLKEAYGTNASEAQFSTELKEAILRQIVVYEKLEKLDIKADQEDLEVQGVTFLYRMLANFFPVLFVIILCFTLNTVFTNRFRNNLDRSLLFPQKYVRGTSERLLFALSIAIFSYVLSGVTAYLSASLLSGAGSLKYPMALNTGSEIVTKPVGELLWQTVCLQILAIVVVILTIDFISKICRRAMPTLFISLLVLATPVLAVGKIEPLNRWAHLLPGSYFNATSICDNTLALLCDNGNITFINGIFVLVATIVVLLVLIYGIDIRRRSMITLGSSIKNSELLNNI</sequence>
<dbReference type="RefSeq" id="WP_036063167.1">
    <property type="nucleotide sequence ID" value="NZ_CP011102.1"/>
</dbReference>
<feature type="transmembrane region" description="Helical" evidence="2">
    <location>
        <begin position="268"/>
        <end position="290"/>
    </location>
</feature>
<feature type="coiled-coil region" evidence="1">
    <location>
        <begin position="55"/>
        <end position="82"/>
    </location>
</feature>
<evidence type="ECO:0000256" key="2">
    <source>
        <dbReference type="SAM" id="Phobius"/>
    </source>
</evidence>
<feature type="transmembrane region" description="Helical" evidence="2">
    <location>
        <begin position="166"/>
        <end position="191"/>
    </location>
</feature>
<keyword evidence="2" id="KW-0812">Transmembrane</keyword>
<feature type="transmembrane region" description="Helical" evidence="2">
    <location>
        <begin position="217"/>
        <end position="239"/>
    </location>
</feature>
<reference evidence="4" key="1">
    <citation type="submission" date="2015-03" db="EMBL/GenBank/DDBJ databases">
        <authorList>
            <person name="Ferrari E."/>
            <person name="Walter M.C."/>
            <person name="Huptas C."/>
            <person name="Scherer S."/>
            <person name="Mueller-Herbst S."/>
        </authorList>
    </citation>
    <scope>NUCLEOTIDE SEQUENCE [LARGE SCALE GENOMIC DNA]</scope>
    <source>
        <strain evidence="4">LWP01</strain>
    </source>
</reference>
<keyword evidence="2" id="KW-1133">Transmembrane helix</keyword>
<dbReference type="EMBL" id="CP011102">
    <property type="protein sequence ID" value="AQY52261.1"/>
    <property type="molecule type" value="Genomic_DNA"/>
</dbReference>
<dbReference type="AlphaFoldDB" id="A0A1S7FXV5"/>
<keyword evidence="1" id="KW-0175">Coiled coil</keyword>
<keyword evidence="2" id="KW-0472">Membrane</keyword>
<protein>
    <submittedName>
        <fullName evidence="3">Uncharacterized protein</fullName>
    </submittedName>
</protein>
<gene>
    <name evidence="3" type="ORF">UE46_15365</name>
</gene>
<accession>A0A1S7FXV5</accession>
<feature type="transmembrane region" description="Helical" evidence="2">
    <location>
        <begin position="21"/>
        <end position="40"/>
    </location>
</feature>
<keyword evidence="4" id="KW-1185">Reference proteome</keyword>
<proteinExistence type="predicted"/>
<dbReference type="SUPFAM" id="SSF161070">
    <property type="entry name" value="SNF-like"/>
    <property type="match status" value="1"/>
</dbReference>
<evidence type="ECO:0000256" key="1">
    <source>
        <dbReference type="SAM" id="Coils"/>
    </source>
</evidence>
<dbReference type="KEGG" id="lwi:UE46_15365"/>
<name>A0A1S7FXV5_9LIST</name>
<feature type="transmembrane region" description="Helical" evidence="2">
    <location>
        <begin position="297"/>
        <end position="318"/>
    </location>
</feature>
<feature type="transmembrane region" description="Helical" evidence="2">
    <location>
        <begin position="352"/>
        <end position="375"/>
    </location>
</feature>
<evidence type="ECO:0000313" key="4">
    <source>
        <dbReference type="Proteomes" id="UP000223060"/>
    </source>
</evidence>
<dbReference type="Proteomes" id="UP000223060">
    <property type="component" value="Chromosome"/>
</dbReference>